<name>A0A7W8ISW7_9BACL</name>
<reference evidence="1 2" key="1">
    <citation type="submission" date="2020-08" db="EMBL/GenBank/DDBJ databases">
        <title>Genomic Encyclopedia of Type Strains, Phase IV (KMG-IV): sequencing the most valuable type-strain genomes for metagenomic binning, comparative biology and taxonomic classification.</title>
        <authorList>
            <person name="Goeker M."/>
        </authorList>
    </citation>
    <scope>NUCLEOTIDE SEQUENCE [LARGE SCALE GENOMIC DNA]</scope>
    <source>
        <strain evidence="1 2">DSM 16325</strain>
    </source>
</reference>
<sequence length="127" mass="14891">MLHTLEQAIETTWMTLQFAQLLLEKSEEQKQQLTSYVQKEQKHLDLWQYTYFLVKGTYYEKKLGYNVPLAGDIVPTILLYEMKKAMLYYELAKVLSGAQKYAAERALQQALEHSSFFLTIMQAENVL</sequence>
<proteinExistence type="predicted"/>
<protein>
    <submittedName>
        <fullName evidence="1">Uncharacterized protein</fullName>
    </submittedName>
</protein>
<evidence type="ECO:0000313" key="1">
    <source>
        <dbReference type="EMBL" id="MBB5325351.1"/>
    </source>
</evidence>
<comment type="caution">
    <text evidence="1">The sequence shown here is derived from an EMBL/GenBank/DDBJ whole genome shotgun (WGS) entry which is preliminary data.</text>
</comment>
<dbReference type="Proteomes" id="UP000520011">
    <property type="component" value="Unassembled WGS sequence"/>
</dbReference>
<dbReference type="AlphaFoldDB" id="A0A7W8ISW7"/>
<dbReference type="EMBL" id="JACHEP010000014">
    <property type="protein sequence ID" value="MBB5325351.1"/>
    <property type="molecule type" value="Genomic_DNA"/>
</dbReference>
<gene>
    <name evidence="1" type="ORF">HNQ34_002451</name>
</gene>
<accession>A0A7W8ISW7</accession>
<keyword evidence="2" id="KW-1185">Reference proteome</keyword>
<dbReference type="RefSeq" id="WP_183254810.1">
    <property type="nucleotide sequence ID" value="NZ_JACHEP010000014.1"/>
</dbReference>
<evidence type="ECO:0000313" key="2">
    <source>
        <dbReference type="Proteomes" id="UP000520011"/>
    </source>
</evidence>
<organism evidence="1 2">
    <name type="scientific">Anoxybacteroides tepidamans</name>
    <dbReference type="NCBI Taxonomy" id="265948"/>
    <lineage>
        <taxon>Bacteria</taxon>
        <taxon>Bacillati</taxon>
        <taxon>Bacillota</taxon>
        <taxon>Bacilli</taxon>
        <taxon>Bacillales</taxon>
        <taxon>Anoxybacillaceae</taxon>
        <taxon>Anoxybacteroides</taxon>
    </lineage>
</organism>